<sequence length="268" mass="30580">MAESSRHMSMAKDNIRHLSEVDLTAGQSSHTGPNEVAFSPPSSPPGYIANDAYEMQPVPHSTNRFPASPPAEPPQPPPNDESSFHLNFYKPRTDFRTYLLDCELAETIERSAEATEYDSLDHDVDDAVLYIFYDCVDHVLNYSFNHAVHDPVFDEINRHHLLVDIIHYRVDDHLNHSLYHSINHDSVDADYRTTPSNINDSHNPNPTNHHPLHLDPPNDPPNHHPTQHRHLDISGAHNPTHIGSRLLETPQQHLFQRNISPCRSDQQR</sequence>
<feature type="compositionally biased region" description="Pro residues" evidence="1">
    <location>
        <begin position="67"/>
        <end position="79"/>
    </location>
</feature>
<dbReference type="Proteomes" id="UP000184330">
    <property type="component" value="Unassembled WGS sequence"/>
</dbReference>
<keyword evidence="3" id="KW-1185">Reference proteome</keyword>
<feature type="region of interest" description="Disordered" evidence="1">
    <location>
        <begin position="190"/>
        <end position="243"/>
    </location>
</feature>
<proteinExistence type="predicted"/>
<dbReference type="EMBL" id="FJOG01000005">
    <property type="protein sequence ID" value="CZR54619.1"/>
    <property type="molecule type" value="Genomic_DNA"/>
</dbReference>
<evidence type="ECO:0000313" key="2">
    <source>
        <dbReference type="EMBL" id="CZR54619.1"/>
    </source>
</evidence>
<feature type="region of interest" description="Disordered" evidence="1">
    <location>
        <begin position="1"/>
        <end position="86"/>
    </location>
</feature>
<organism evidence="2 3">
    <name type="scientific">Phialocephala subalpina</name>
    <dbReference type="NCBI Taxonomy" id="576137"/>
    <lineage>
        <taxon>Eukaryota</taxon>
        <taxon>Fungi</taxon>
        <taxon>Dikarya</taxon>
        <taxon>Ascomycota</taxon>
        <taxon>Pezizomycotina</taxon>
        <taxon>Leotiomycetes</taxon>
        <taxon>Helotiales</taxon>
        <taxon>Mollisiaceae</taxon>
        <taxon>Phialocephala</taxon>
        <taxon>Phialocephala fortinii species complex</taxon>
    </lineage>
</organism>
<protein>
    <submittedName>
        <fullName evidence="2">Uncharacterized protein</fullName>
    </submittedName>
</protein>
<reference evidence="2 3" key="1">
    <citation type="submission" date="2016-03" db="EMBL/GenBank/DDBJ databases">
        <authorList>
            <person name="Ploux O."/>
        </authorList>
    </citation>
    <scope>NUCLEOTIDE SEQUENCE [LARGE SCALE GENOMIC DNA]</scope>
    <source>
        <strain evidence="2 3">UAMH 11012</strain>
    </source>
</reference>
<evidence type="ECO:0000256" key="1">
    <source>
        <dbReference type="SAM" id="MobiDB-lite"/>
    </source>
</evidence>
<evidence type="ECO:0000313" key="3">
    <source>
        <dbReference type="Proteomes" id="UP000184330"/>
    </source>
</evidence>
<accession>A0A1L7WPB3</accession>
<gene>
    <name evidence="2" type="ORF">PAC_04503</name>
</gene>
<name>A0A1L7WPB3_9HELO</name>
<dbReference type="AlphaFoldDB" id="A0A1L7WPB3"/>